<name>A0ABQ1TIN8_9BACT</name>
<sequence>MSICLRYVRDREQVMETVNDGFLKIFRDLNRFDDTQHQDVEGSFRGWLKRIMVHTAIDHFRAAEKHAFQQSLDDVAVSYPDAGTSPLDELSFEELLRLIYLLPPAYRAVFNLYALDGFTHEEIAEQLRISVGTSKSNLFKARVYLKDLLKKTKHHAYAGNVG</sequence>
<protein>
    <submittedName>
        <fullName evidence="7">DNA-directed RNA polymerase sigma-70 factor</fullName>
    </submittedName>
</protein>
<dbReference type="InterPro" id="IPR013324">
    <property type="entry name" value="RNA_pol_sigma_r3/r4-like"/>
</dbReference>
<dbReference type="Pfam" id="PF04542">
    <property type="entry name" value="Sigma70_r2"/>
    <property type="match status" value="1"/>
</dbReference>
<dbReference type="PANTHER" id="PTHR43133">
    <property type="entry name" value="RNA POLYMERASE ECF-TYPE SIGMA FACTO"/>
    <property type="match status" value="1"/>
</dbReference>
<keyword evidence="4" id="KW-0804">Transcription</keyword>
<evidence type="ECO:0000259" key="6">
    <source>
        <dbReference type="Pfam" id="PF08281"/>
    </source>
</evidence>
<keyword evidence="3" id="KW-0731">Sigma factor</keyword>
<dbReference type="InterPro" id="IPR014284">
    <property type="entry name" value="RNA_pol_sigma-70_dom"/>
</dbReference>
<evidence type="ECO:0000259" key="5">
    <source>
        <dbReference type="Pfam" id="PF04542"/>
    </source>
</evidence>
<evidence type="ECO:0000256" key="3">
    <source>
        <dbReference type="ARBA" id="ARBA00023082"/>
    </source>
</evidence>
<proteinExistence type="inferred from homology"/>
<dbReference type="InterPro" id="IPR013249">
    <property type="entry name" value="RNA_pol_sigma70_r4_t2"/>
</dbReference>
<evidence type="ECO:0000313" key="7">
    <source>
        <dbReference type="EMBL" id="GGE96471.1"/>
    </source>
</evidence>
<dbReference type="GO" id="GO:0000428">
    <property type="term" value="C:DNA-directed RNA polymerase complex"/>
    <property type="evidence" value="ECO:0007669"/>
    <property type="project" value="UniProtKB-KW"/>
</dbReference>
<evidence type="ECO:0000256" key="4">
    <source>
        <dbReference type="ARBA" id="ARBA00023163"/>
    </source>
</evidence>
<reference evidence="8" key="1">
    <citation type="journal article" date="2019" name="Int. J. Syst. Evol. Microbiol.">
        <title>The Global Catalogue of Microorganisms (GCM) 10K type strain sequencing project: providing services to taxonomists for standard genome sequencing and annotation.</title>
        <authorList>
            <consortium name="The Broad Institute Genomics Platform"/>
            <consortium name="The Broad Institute Genome Sequencing Center for Infectious Disease"/>
            <person name="Wu L."/>
            <person name="Ma J."/>
        </authorList>
    </citation>
    <scope>NUCLEOTIDE SEQUENCE [LARGE SCALE GENOMIC DNA]</scope>
    <source>
        <strain evidence="8">CGMCC 1.15197</strain>
    </source>
</reference>
<dbReference type="PANTHER" id="PTHR43133:SF46">
    <property type="entry name" value="RNA POLYMERASE SIGMA-70 FACTOR ECF SUBFAMILY"/>
    <property type="match status" value="1"/>
</dbReference>
<accession>A0ABQ1TIN8</accession>
<dbReference type="InterPro" id="IPR036388">
    <property type="entry name" value="WH-like_DNA-bd_sf"/>
</dbReference>
<dbReference type="EMBL" id="BMHT01000001">
    <property type="protein sequence ID" value="GGE96471.1"/>
    <property type="molecule type" value="Genomic_DNA"/>
</dbReference>
<evidence type="ECO:0000256" key="1">
    <source>
        <dbReference type="ARBA" id="ARBA00010641"/>
    </source>
</evidence>
<dbReference type="InterPro" id="IPR007627">
    <property type="entry name" value="RNA_pol_sigma70_r2"/>
</dbReference>
<dbReference type="CDD" id="cd06171">
    <property type="entry name" value="Sigma70_r4"/>
    <property type="match status" value="1"/>
</dbReference>
<gene>
    <name evidence="7" type="ORF">GCM10011383_04060</name>
</gene>
<feature type="domain" description="RNA polymerase sigma factor 70 region 4 type 2" evidence="6">
    <location>
        <begin position="93"/>
        <end position="143"/>
    </location>
</feature>
<dbReference type="SUPFAM" id="SSF88946">
    <property type="entry name" value="Sigma2 domain of RNA polymerase sigma factors"/>
    <property type="match status" value="1"/>
</dbReference>
<evidence type="ECO:0000313" key="8">
    <source>
        <dbReference type="Proteomes" id="UP000632273"/>
    </source>
</evidence>
<dbReference type="SUPFAM" id="SSF88659">
    <property type="entry name" value="Sigma3 and sigma4 domains of RNA polymerase sigma factors"/>
    <property type="match status" value="1"/>
</dbReference>
<dbReference type="NCBIfam" id="TIGR02937">
    <property type="entry name" value="sigma70-ECF"/>
    <property type="match status" value="1"/>
</dbReference>
<feature type="domain" description="RNA polymerase sigma-70 region 2" evidence="5">
    <location>
        <begin position="2"/>
        <end position="64"/>
    </location>
</feature>
<comment type="caution">
    <text evidence="7">The sequence shown here is derived from an EMBL/GenBank/DDBJ whole genome shotgun (WGS) entry which is preliminary data.</text>
</comment>
<evidence type="ECO:0000256" key="2">
    <source>
        <dbReference type="ARBA" id="ARBA00023015"/>
    </source>
</evidence>
<dbReference type="Proteomes" id="UP000632273">
    <property type="component" value="Unassembled WGS sequence"/>
</dbReference>
<dbReference type="Pfam" id="PF08281">
    <property type="entry name" value="Sigma70_r4_2"/>
    <property type="match status" value="1"/>
</dbReference>
<comment type="similarity">
    <text evidence="1">Belongs to the sigma-70 factor family. ECF subfamily.</text>
</comment>
<dbReference type="Gene3D" id="1.10.10.10">
    <property type="entry name" value="Winged helix-like DNA-binding domain superfamily/Winged helix DNA-binding domain"/>
    <property type="match status" value="1"/>
</dbReference>
<dbReference type="InterPro" id="IPR013325">
    <property type="entry name" value="RNA_pol_sigma_r2"/>
</dbReference>
<organism evidence="7 8">
    <name type="scientific">Hymenobacter cavernae</name>
    <dbReference type="NCBI Taxonomy" id="2044852"/>
    <lineage>
        <taxon>Bacteria</taxon>
        <taxon>Pseudomonadati</taxon>
        <taxon>Bacteroidota</taxon>
        <taxon>Cytophagia</taxon>
        <taxon>Cytophagales</taxon>
        <taxon>Hymenobacteraceae</taxon>
        <taxon>Hymenobacter</taxon>
    </lineage>
</organism>
<keyword evidence="8" id="KW-1185">Reference proteome</keyword>
<keyword evidence="2" id="KW-0805">Transcription regulation</keyword>
<dbReference type="InterPro" id="IPR039425">
    <property type="entry name" value="RNA_pol_sigma-70-like"/>
</dbReference>
<keyword evidence="7" id="KW-0240">DNA-directed RNA polymerase</keyword>
<dbReference type="Gene3D" id="1.10.1740.10">
    <property type="match status" value="1"/>
</dbReference>